<accession>A0A382PN46</accession>
<dbReference type="EMBL" id="UINC01107760">
    <property type="protein sequence ID" value="SVC73371.1"/>
    <property type="molecule type" value="Genomic_DNA"/>
</dbReference>
<proteinExistence type="predicted"/>
<reference evidence="1" key="1">
    <citation type="submission" date="2018-05" db="EMBL/GenBank/DDBJ databases">
        <authorList>
            <person name="Lanie J.A."/>
            <person name="Ng W.-L."/>
            <person name="Kazmierczak K.M."/>
            <person name="Andrzejewski T.M."/>
            <person name="Davidsen T.M."/>
            <person name="Wayne K.J."/>
            <person name="Tettelin H."/>
            <person name="Glass J.I."/>
            <person name="Rusch D."/>
            <person name="Podicherti R."/>
            <person name="Tsui H.-C.T."/>
            <person name="Winkler M.E."/>
        </authorList>
    </citation>
    <scope>NUCLEOTIDE SEQUENCE</scope>
</reference>
<sequence>MFEKHHSPEDRLNTWRNFRNEKPSTIEEVISEFAHIKILDRYLDYYTPKSWPNVFTIVYDGYFCQTGITLLMIATLDQLGFIKEDNLVLPVISNNEIGNTGIVFEHKDCFLNFTPGEIVLKDTALKQGTLFQTHKLPLKQIYS</sequence>
<organism evidence="1">
    <name type="scientific">marine metagenome</name>
    <dbReference type="NCBI Taxonomy" id="408172"/>
    <lineage>
        <taxon>unclassified sequences</taxon>
        <taxon>metagenomes</taxon>
        <taxon>ecological metagenomes</taxon>
    </lineage>
</organism>
<protein>
    <submittedName>
        <fullName evidence="1">Uncharacterized protein</fullName>
    </submittedName>
</protein>
<name>A0A382PN46_9ZZZZ</name>
<evidence type="ECO:0000313" key="1">
    <source>
        <dbReference type="EMBL" id="SVC73371.1"/>
    </source>
</evidence>
<gene>
    <name evidence="1" type="ORF">METZ01_LOCUS326225</name>
</gene>
<dbReference type="AlphaFoldDB" id="A0A382PN46"/>